<dbReference type="InterPro" id="IPR036236">
    <property type="entry name" value="Znf_C2H2_sf"/>
</dbReference>
<feature type="domain" description="C2H2-type" evidence="3">
    <location>
        <begin position="92"/>
        <end position="119"/>
    </location>
</feature>
<keyword evidence="1" id="KW-0479">Metal-binding</keyword>
<feature type="domain" description="C2H2-type" evidence="3">
    <location>
        <begin position="395"/>
        <end position="417"/>
    </location>
</feature>
<feature type="domain" description="C2H2-type" evidence="3">
    <location>
        <begin position="16"/>
        <end position="43"/>
    </location>
</feature>
<dbReference type="AlphaFoldDB" id="A0A0Q3GSG8"/>
<dbReference type="KEGG" id="bdi:100823737"/>
<dbReference type="GeneID" id="100823737"/>
<dbReference type="InterPro" id="IPR013087">
    <property type="entry name" value="Znf_C2H2_type"/>
</dbReference>
<keyword evidence="1" id="KW-0863">Zinc-finger</keyword>
<feature type="region of interest" description="Disordered" evidence="2">
    <location>
        <begin position="295"/>
        <end position="316"/>
    </location>
</feature>
<keyword evidence="1" id="KW-0862">Zinc</keyword>
<dbReference type="PROSITE" id="PS50157">
    <property type="entry name" value="ZINC_FINGER_C2H2_2"/>
    <property type="match status" value="4"/>
</dbReference>
<dbReference type="FunCoup" id="A0A0Q3GSG8">
    <property type="interactions" value="2026"/>
</dbReference>
<feature type="compositionally biased region" description="Low complexity" evidence="2">
    <location>
        <begin position="59"/>
        <end position="74"/>
    </location>
</feature>
<sequence>MLPWPPPPPQARPYKHFCRVCSKGFMCGSALGGHMRTHAVSDGEPGAGADDDDDDEPAVPDAPWGPSSTSSPGTHVYALRANLPNRLIRGCHVCKNCGKEFSSMDLFLDHGKCNSGEEGGDGDAGGSLHSSPDPSVGDGDQEDASSLAAGWSKGKRSRRAKLIGSGEMLAMTSLDEPEEEEDLANCLVMLSSSSKADQPARVADTNPEPCASGTGKVHGRIMSQQPQPLAYVLPAPDPTMVLPLALPAPQHASAPIPRGMFECKACKKLFTSHQALGGHRASHKKVKGCFAAKPESSVSASEPPHHAATLGGPNNEKSNAFAHAVVQVNVSSDADARTNYVDASTVGDRNDAGTSEAAEPSLSMAIVTTGTADHEPPVVALAPAVGSSKRKAKMHECSVCNRLFSSGQALGGHKRCHWLTSSTGEHGSIAPLRAEGLLGAAGYQLTLRPLVDAPEPELDLTIAANTSAGNSSLHLDTSAPLYLQASAAPTSNNPSHQNKMAATSSHNVNDAVGAGAAAENEADSTASAKKARLGGLKAVSTTGETTPWLQVGIGSSSADGDGKSTARE</sequence>
<evidence type="ECO:0000259" key="3">
    <source>
        <dbReference type="PROSITE" id="PS50157"/>
    </source>
</evidence>
<evidence type="ECO:0000313" key="6">
    <source>
        <dbReference type="Proteomes" id="UP000008810"/>
    </source>
</evidence>
<feature type="compositionally biased region" description="Polar residues" evidence="2">
    <location>
        <begin position="539"/>
        <end position="558"/>
    </location>
</feature>
<feature type="domain" description="C2H2-type" evidence="3">
    <location>
        <begin position="261"/>
        <end position="288"/>
    </location>
</feature>
<feature type="region of interest" description="Disordered" evidence="2">
    <location>
        <begin position="38"/>
        <end position="75"/>
    </location>
</feature>
<evidence type="ECO:0000313" key="5">
    <source>
        <dbReference type="EnsemblPlants" id="KQJ83954"/>
    </source>
</evidence>
<reference evidence="5" key="3">
    <citation type="submission" date="2018-08" db="UniProtKB">
        <authorList>
            <consortium name="EnsemblPlants"/>
        </authorList>
    </citation>
    <scope>IDENTIFICATION</scope>
    <source>
        <strain evidence="5">cv. Bd21</strain>
    </source>
</reference>
<organism evidence="4">
    <name type="scientific">Brachypodium distachyon</name>
    <name type="common">Purple false brome</name>
    <name type="synonym">Trachynia distachya</name>
    <dbReference type="NCBI Taxonomy" id="15368"/>
    <lineage>
        <taxon>Eukaryota</taxon>
        <taxon>Viridiplantae</taxon>
        <taxon>Streptophyta</taxon>
        <taxon>Embryophyta</taxon>
        <taxon>Tracheophyta</taxon>
        <taxon>Spermatophyta</taxon>
        <taxon>Magnoliopsida</taxon>
        <taxon>Liliopsida</taxon>
        <taxon>Poales</taxon>
        <taxon>Poaceae</taxon>
        <taxon>BOP clade</taxon>
        <taxon>Pooideae</taxon>
        <taxon>Stipodae</taxon>
        <taxon>Brachypodieae</taxon>
        <taxon>Brachypodium</taxon>
    </lineage>
</organism>
<dbReference type="OrthoDB" id="6077919at2759"/>
<dbReference type="GO" id="GO:0008270">
    <property type="term" value="F:zinc ion binding"/>
    <property type="evidence" value="ECO:0007669"/>
    <property type="project" value="UniProtKB-KW"/>
</dbReference>
<feature type="region of interest" description="Disordered" evidence="2">
    <location>
        <begin position="118"/>
        <end position="157"/>
    </location>
</feature>
<dbReference type="RefSeq" id="XP_003581506.1">
    <property type="nucleotide sequence ID" value="XM_003581458.4"/>
</dbReference>
<dbReference type="SUPFAM" id="SSF57667">
    <property type="entry name" value="beta-beta-alpha zinc fingers"/>
    <property type="match status" value="2"/>
</dbReference>
<protein>
    <recommendedName>
        <fullName evidence="3">C2H2-type domain-containing protein</fullName>
    </recommendedName>
</protein>
<dbReference type="Proteomes" id="UP000008810">
    <property type="component" value="Chromosome 5"/>
</dbReference>
<gene>
    <name evidence="5" type="primary">LOC100823737</name>
    <name evidence="4" type="ORF">BRADI_5g17800v3</name>
</gene>
<feature type="compositionally biased region" description="Acidic residues" evidence="2">
    <location>
        <begin position="49"/>
        <end position="58"/>
    </location>
</feature>
<accession>A0A0Q3GSG8</accession>
<name>A0A0Q3GSG8_BRADI</name>
<evidence type="ECO:0000256" key="2">
    <source>
        <dbReference type="SAM" id="MobiDB-lite"/>
    </source>
</evidence>
<feature type="region of interest" description="Disordered" evidence="2">
    <location>
        <begin position="197"/>
        <end position="218"/>
    </location>
</feature>
<dbReference type="Pfam" id="PF13912">
    <property type="entry name" value="zf-C2H2_6"/>
    <property type="match status" value="3"/>
</dbReference>
<dbReference type="SMART" id="SM00355">
    <property type="entry name" value="ZnF_C2H2"/>
    <property type="match status" value="4"/>
</dbReference>
<dbReference type="PANTHER" id="PTHR47068">
    <property type="entry name" value="OS02G0659100 PROTEIN"/>
    <property type="match status" value="1"/>
</dbReference>
<dbReference type="PROSITE" id="PS00028">
    <property type="entry name" value="ZINC_FINGER_C2H2_1"/>
    <property type="match status" value="3"/>
</dbReference>
<dbReference type="Gene3D" id="3.30.160.60">
    <property type="entry name" value="Classic Zinc Finger"/>
    <property type="match status" value="1"/>
</dbReference>
<evidence type="ECO:0000313" key="4">
    <source>
        <dbReference type="EMBL" id="KQJ83954.1"/>
    </source>
</evidence>
<keyword evidence="6" id="KW-1185">Reference proteome</keyword>
<reference evidence="4" key="2">
    <citation type="submission" date="2017-06" db="EMBL/GenBank/DDBJ databases">
        <title>WGS assembly of Brachypodium distachyon.</title>
        <authorList>
            <consortium name="The International Brachypodium Initiative"/>
            <person name="Lucas S."/>
            <person name="Harmon-Smith M."/>
            <person name="Lail K."/>
            <person name="Tice H."/>
            <person name="Grimwood J."/>
            <person name="Bruce D."/>
            <person name="Barry K."/>
            <person name="Shu S."/>
            <person name="Lindquist E."/>
            <person name="Wang M."/>
            <person name="Pitluck S."/>
            <person name="Vogel J.P."/>
            <person name="Garvin D.F."/>
            <person name="Mockler T.C."/>
            <person name="Schmutz J."/>
            <person name="Rokhsar D."/>
            <person name="Bevan M.W."/>
        </authorList>
    </citation>
    <scope>NUCLEOTIDE SEQUENCE</scope>
    <source>
        <strain evidence="4">Bd21</strain>
    </source>
</reference>
<dbReference type="Gramene" id="KQJ83954">
    <property type="protein sequence ID" value="KQJ83954"/>
    <property type="gene ID" value="BRADI_5g17800v3"/>
</dbReference>
<dbReference type="PANTHER" id="PTHR47068:SF2">
    <property type="entry name" value="OS04G0552400 PROTEIN"/>
    <property type="match status" value="1"/>
</dbReference>
<evidence type="ECO:0000256" key="1">
    <source>
        <dbReference type="PROSITE-ProRule" id="PRU00042"/>
    </source>
</evidence>
<proteinExistence type="predicted"/>
<reference evidence="4 5" key="1">
    <citation type="journal article" date="2010" name="Nature">
        <title>Genome sequencing and analysis of the model grass Brachypodium distachyon.</title>
        <authorList>
            <consortium name="International Brachypodium Initiative"/>
        </authorList>
    </citation>
    <scope>NUCLEOTIDE SEQUENCE [LARGE SCALE GENOMIC DNA]</scope>
    <source>
        <strain evidence="4 5">Bd21</strain>
    </source>
</reference>
<dbReference type="STRING" id="15368.A0A0Q3GSG8"/>
<feature type="region of interest" description="Disordered" evidence="2">
    <location>
        <begin position="537"/>
        <end position="568"/>
    </location>
</feature>
<dbReference type="EMBL" id="CM000884">
    <property type="protein sequence ID" value="KQJ83954.1"/>
    <property type="molecule type" value="Genomic_DNA"/>
</dbReference>
<dbReference type="EnsemblPlants" id="KQJ83954">
    <property type="protein sequence ID" value="KQJ83954"/>
    <property type="gene ID" value="BRADI_5g17800v3"/>
</dbReference>